<evidence type="ECO:0000313" key="2">
    <source>
        <dbReference type="Proteomes" id="UP000259914"/>
    </source>
</evidence>
<organism evidence="1 2">
    <name type="scientific">Streptomyces phage SparkleGoddess</name>
    <dbReference type="NCBI Taxonomy" id="2283305"/>
    <lineage>
        <taxon>Viruses</taxon>
        <taxon>Duplodnaviria</taxon>
        <taxon>Heunggongvirae</taxon>
        <taxon>Uroviricota</taxon>
        <taxon>Caudoviricetes</taxon>
        <taxon>Stanwilliamsviridae</taxon>
        <taxon>Loccivirinae</taxon>
        <taxon>Gilsonvirus</taxon>
        <taxon>Gilsonvirus comrade</taxon>
    </lineage>
</organism>
<dbReference type="Proteomes" id="UP000259914">
    <property type="component" value="Segment"/>
</dbReference>
<sequence>MSQAECSSCGKQHNDLRAHKSKLLIGTTFLMCPTCRAGKMEPRFAIILAGRSQGVDVVSEYVRNRRYCGADILAKELMV</sequence>
<gene>
    <name evidence="1" type="primary">176</name>
    <name evidence="1" type="ORF">SEA_SPARKLEGODDESS_176</name>
</gene>
<proteinExistence type="predicted"/>
<dbReference type="EMBL" id="MH590589">
    <property type="protein sequence ID" value="AXH68861.1"/>
    <property type="molecule type" value="Genomic_DNA"/>
</dbReference>
<evidence type="ECO:0000313" key="1">
    <source>
        <dbReference type="EMBL" id="AXH68861.1"/>
    </source>
</evidence>
<protein>
    <submittedName>
        <fullName evidence="1">Uncharacterized protein</fullName>
    </submittedName>
</protein>
<name>A0A345ME80_9CAUD</name>
<reference evidence="1 2" key="1">
    <citation type="submission" date="2018-07" db="EMBL/GenBank/DDBJ databases">
        <authorList>
            <person name="Dixon J."/>
            <person name="Knudsen H.R."/>
            <person name="Rock W."/>
            <person name="Scott A.N."/>
            <person name="Walsdorf S.L."/>
            <person name="Layton S.R."/>
            <person name="Nayek S."/>
            <person name="Kim T."/>
            <person name="Hughes L.E."/>
            <person name="Garlena R.A."/>
            <person name="Russell D.A."/>
            <person name="Pope W.H."/>
            <person name="Jacobs-Sera D."/>
            <person name="Hatfull G.F."/>
        </authorList>
    </citation>
    <scope>NUCLEOTIDE SEQUENCE [LARGE SCALE GENOMIC DNA]</scope>
</reference>
<accession>A0A345ME80</accession>